<keyword evidence="3" id="KW-1185">Reference proteome</keyword>
<name>A0A4P9YUB4_9FUNG</name>
<feature type="region of interest" description="Disordered" evidence="1">
    <location>
        <begin position="133"/>
        <end position="182"/>
    </location>
</feature>
<feature type="compositionally biased region" description="Basic and acidic residues" evidence="1">
    <location>
        <begin position="304"/>
        <end position="314"/>
    </location>
</feature>
<dbReference type="OrthoDB" id="10561292at2759"/>
<proteinExistence type="predicted"/>
<evidence type="ECO:0000313" key="2">
    <source>
        <dbReference type="EMBL" id="RKP22791.1"/>
    </source>
</evidence>
<dbReference type="Proteomes" id="UP000278143">
    <property type="component" value="Unassembled WGS sequence"/>
</dbReference>
<protein>
    <submittedName>
        <fullName evidence="2">Uncharacterized protein</fullName>
    </submittedName>
</protein>
<evidence type="ECO:0000256" key="1">
    <source>
        <dbReference type="SAM" id="MobiDB-lite"/>
    </source>
</evidence>
<organism evidence="2 3">
    <name type="scientific">Syncephalis pseudoplumigaleata</name>
    <dbReference type="NCBI Taxonomy" id="1712513"/>
    <lineage>
        <taxon>Eukaryota</taxon>
        <taxon>Fungi</taxon>
        <taxon>Fungi incertae sedis</taxon>
        <taxon>Zoopagomycota</taxon>
        <taxon>Zoopagomycotina</taxon>
        <taxon>Zoopagomycetes</taxon>
        <taxon>Zoopagales</taxon>
        <taxon>Piptocephalidaceae</taxon>
        <taxon>Syncephalis</taxon>
    </lineage>
</organism>
<dbReference type="AlphaFoldDB" id="A0A4P9YUB4"/>
<feature type="region of interest" description="Disordered" evidence="1">
    <location>
        <begin position="225"/>
        <end position="262"/>
    </location>
</feature>
<sequence>MAARDKLVDVETQTTETEQDPDATALSKKRSASVMEAVDQQVAEASLGLDLNTTLPFHARRRAAATPVARTRFGLLRSPMAASRTRPLATAILNTSNVAVNRDQTAMRKSNSACPNLFDRFSTSSILERLETPMRSSASSHAMQMAQPRSKSTGTFPERPMARPRTSAKNDTGEDKPHYLKRPRITYYGAGCRMNEPPIRRAKKFDGTFGKKYDQALLLAYATRPTVGPSDAGQEKPSSSKGKEPVAATGEEDSDNIPPSASIAAQTLLGAISRAAEEEVPVPLPVTPYKVVDAPPKLPSAVRQHHEQTAKRAAESAAVDESPKKQQQ</sequence>
<feature type="region of interest" description="Disordered" evidence="1">
    <location>
        <begin position="288"/>
        <end position="328"/>
    </location>
</feature>
<evidence type="ECO:0000313" key="3">
    <source>
        <dbReference type="Proteomes" id="UP000278143"/>
    </source>
</evidence>
<feature type="region of interest" description="Disordered" evidence="1">
    <location>
        <begin position="1"/>
        <end position="31"/>
    </location>
</feature>
<feature type="compositionally biased region" description="Low complexity" evidence="1">
    <location>
        <begin position="136"/>
        <end position="147"/>
    </location>
</feature>
<dbReference type="EMBL" id="KZ991666">
    <property type="protein sequence ID" value="RKP22791.1"/>
    <property type="molecule type" value="Genomic_DNA"/>
</dbReference>
<reference evidence="3" key="1">
    <citation type="journal article" date="2018" name="Nat. Microbiol.">
        <title>Leveraging single-cell genomics to expand the fungal tree of life.</title>
        <authorList>
            <person name="Ahrendt S.R."/>
            <person name="Quandt C.A."/>
            <person name="Ciobanu D."/>
            <person name="Clum A."/>
            <person name="Salamov A."/>
            <person name="Andreopoulos B."/>
            <person name="Cheng J.F."/>
            <person name="Woyke T."/>
            <person name="Pelin A."/>
            <person name="Henrissat B."/>
            <person name="Reynolds N.K."/>
            <person name="Benny G.L."/>
            <person name="Smith M.E."/>
            <person name="James T.Y."/>
            <person name="Grigoriev I.V."/>
        </authorList>
    </citation>
    <scope>NUCLEOTIDE SEQUENCE [LARGE SCALE GENOMIC DNA]</scope>
    <source>
        <strain evidence="3">Benny S71-1</strain>
    </source>
</reference>
<gene>
    <name evidence="2" type="ORF">SYNPS1DRAFT_31560</name>
</gene>
<accession>A0A4P9YUB4</accession>